<dbReference type="InterPro" id="IPR016181">
    <property type="entry name" value="Acyl_CoA_acyltransferase"/>
</dbReference>
<dbReference type="Proteomes" id="UP000319212">
    <property type="component" value="Unassembled WGS sequence"/>
</dbReference>
<protein>
    <submittedName>
        <fullName evidence="2">GNAT family N-acetyltransferase</fullName>
    </submittedName>
</protein>
<dbReference type="SUPFAM" id="SSF55729">
    <property type="entry name" value="Acyl-CoA N-acyltransferases (Nat)"/>
    <property type="match status" value="1"/>
</dbReference>
<evidence type="ECO:0000313" key="2">
    <source>
        <dbReference type="EMBL" id="TPG31073.1"/>
    </source>
</evidence>
<evidence type="ECO:0000313" key="3">
    <source>
        <dbReference type="Proteomes" id="UP000319212"/>
    </source>
</evidence>
<dbReference type="PROSITE" id="PS51186">
    <property type="entry name" value="GNAT"/>
    <property type="match status" value="1"/>
</dbReference>
<comment type="caution">
    <text evidence="2">The sequence shown here is derived from an EMBL/GenBank/DDBJ whole genome shotgun (WGS) entry which is preliminary data.</text>
</comment>
<organism evidence="2 3">
    <name type="scientific">Variovorax guangxiensis</name>
    <dbReference type="NCBI Taxonomy" id="1775474"/>
    <lineage>
        <taxon>Bacteria</taxon>
        <taxon>Pseudomonadati</taxon>
        <taxon>Pseudomonadota</taxon>
        <taxon>Betaproteobacteria</taxon>
        <taxon>Burkholderiales</taxon>
        <taxon>Comamonadaceae</taxon>
        <taxon>Variovorax</taxon>
    </lineage>
</organism>
<gene>
    <name evidence="2" type="ORF">EAH82_05345</name>
</gene>
<name>A0A502E0E8_9BURK</name>
<dbReference type="OrthoDB" id="8891651at2"/>
<dbReference type="InterPro" id="IPR056935">
    <property type="entry name" value="Rv0428c-like_C"/>
</dbReference>
<reference evidence="2 3" key="1">
    <citation type="journal article" date="2019" name="Environ. Microbiol.">
        <title>Species interactions and distinct microbial communities in high Arctic permafrost affected cryosols are associated with the CH4 and CO2 gas fluxes.</title>
        <authorList>
            <person name="Altshuler I."/>
            <person name="Hamel J."/>
            <person name="Turney S."/>
            <person name="Magnuson E."/>
            <person name="Levesque R."/>
            <person name="Greer C."/>
            <person name="Whyte L.G."/>
        </authorList>
    </citation>
    <scope>NUCLEOTIDE SEQUENCE [LARGE SCALE GENOMIC DNA]</scope>
    <source>
        <strain evidence="2 3">S06.C</strain>
    </source>
</reference>
<proteinExistence type="predicted"/>
<dbReference type="InterPro" id="IPR000182">
    <property type="entry name" value="GNAT_dom"/>
</dbReference>
<accession>A0A502E0E8</accession>
<dbReference type="Pfam" id="PF24553">
    <property type="entry name" value="Rv0428c_C"/>
    <property type="match status" value="1"/>
</dbReference>
<evidence type="ECO:0000259" key="1">
    <source>
        <dbReference type="PROSITE" id="PS51186"/>
    </source>
</evidence>
<dbReference type="Gene3D" id="3.40.630.30">
    <property type="match status" value="1"/>
</dbReference>
<dbReference type="AlphaFoldDB" id="A0A502E0E8"/>
<feature type="domain" description="N-acetyltransferase" evidence="1">
    <location>
        <begin position="115"/>
        <end position="250"/>
    </location>
</feature>
<dbReference type="EMBL" id="RCZI01000001">
    <property type="protein sequence ID" value="TPG31073.1"/>
    <property type="molecule type" value="Genomic_DNA"/>
</dbReference>
<sequence>MIRIEDVERATLAAVCPAAVEELPGWLLGLDPGTVGRAHSAVPLRHSAPDDAMLALIEARYRAHGLSPAFRLPRVASFERFRAMLKPRGYAAVQPTQVMTGTAGAMRQRFRSEGVTLAPAPDAAWSAVFLGEGFDPVDGAHRVRLLSQAEGAVFASVRRDDGVVAAGVGCFSHGWASVHGMRTALAHRGQGHAGRILAALAEEAHARHIDSVFLQVDAANGAALALYRRADFTFAWTYDYWRPSSARPAA</sequence>
<dbReference type="GO" id="GO:0016747">
    <property type="term" value="F:acyltransferase activity, transferring groups other than amino-acyl groups"/>
    <property type="evidence" value="ECO:0007669"/>
    <property type="project" value="InterPro"/>
</dbReference>
<keyword evidence="2" id="KW-0808">Transferase</keyword>